<evidence type="ECO:0000256" key="2">
    <source>
        <dbReference type="PROSITE-ProRule" id="PRU00497"/>
    </source>
</evidence>
<dbReference type="Proteomes" id="UP000825002">
    <property type="component" value="Unassembled WGS sequence"/>
</dbReference>
<dbReference type="InterPro" id="IPR000618">
    <property type="entry name" value="Insect_cuticle"/>
</dbReference>
<dbReference type="PROSITE" id="PS00233">
    <property type="entry name" value="CHIT_BIND_RR_1"/>
    <property type="match status" value="1"/>
</dbReference>
<keyword evidence="5" id="KW-1185">Reference proteome</keyword>
<protein>
    <submittedName>
        <fullName evidence="4">Uncharacterized protein</fullName>
    </submittedName>
</protein>
<dbReference type="InterPro" id="IPR050468">
    <property type="entry name" value="Cuticle_Struct_Prot"/>
</dbReference>
<accession>A0ABQ7S7W1</accession>
<dbReference type="PANTHER" id="PTHR10380:SF173">
    <property type="entry name" value="CUTICULAR PROTEIN 47EF, ISOFORM C-RELATED"/>
    <property type="match status" value="1"/>
</dbReference>
<name>A0ABQ7S7W1_9ACAR</name>
<dbReference type="Pfam" id="PF00379">
    <property type="entry name" value="Chitin_bind_4"/>
    <property type="match status" value="1"/>
</dbReference>
<proteinExistence type="predicted"/>
<evidence type="ECO:0000256" key="1">
    <source>
        <dbReference type="ARBA" id="ARBA00022460"/>
    </source>
</evidence>
<keyword evidence="1 2" id="KW-0193">Cuticle</keyword>
<evidence type="ECO:0000313" key="5">
    <source>
        <dbReference type="Proteomes" id="UP000825002"/>
    </source>
</evidence>
<dbReference type="EMBL" id="JAIFTH010000440">
    <property type="protein sequence ID" value="KAG9509510.1"/>
    <property type="molecule type" value="Genomic_DNA"/>
</dbReference>
<reference evidence="4 5" key="1">
    <citation type="submission" date="2020-10" db="EMBL/GenBank/DDBJ databases">
        <authorList>
            <person name="Klimov P.B."/>
            <person name="Dyachkov S.M."/>
            <person name="Chetverikov P.E."/>
        </authorList>
    </citation>
    <scope>NUCLEOTIDE SEQUENCE [LARGE SCALE GENOMIC DNA]</scope>
    <source>
        <strain evidence="4">BMOC 18-1129-001#AD2665</strain>
        <tissue evidence="4">Entire mites</tissue>
    </source>
</reference>
<gene>
    <name evidence="4" type="ORF">GZH46_01966</name>
</gene>
<evidence type="ECO:0000256" key="3">
    <source>
        <dbReference type="SAM" id="MobiDB-lite"/>
    </source>
</evidence>
<comment type="caution">
    <text evidence="4">The sequence shown here is derived from an EMBL/GenBank/DDBJ whole genome shotgun (WGS) entry which is preliminary data.</text>
</comment>
<feature type="region of interest" description="Disordered" evidence="3">
    <location>
        <begin position="1"/>
        <end position="25"/>
    </location>
</feature>
<dbReference type="InterPro" id="IPR031311">
    <property type="entry name" value="CHIT_BIND_RR_consensus"/>
</dbReference>
<feature type="non-terminal residue" evidence="4">
    <location>
        <position position="1"/>
    </location>
</feature>
<organism evidence="4 5">
    <name type="scientific">Fragariocoptes setiger</name>
    <dbReference type="NCBI Taxonomy" id="1670756"/>
    <lineage>
        <taxon>Eukaryota</taxon>
        <taxon>Metazoa</taxon>
        <taxon>Ecdysozoa</taxon>
        <taxon>Arthropoda</taxon>
        <taxon>Chelicerata</taxon>
        <taxon>Arachnida</taxon>
        <taxon>Acari</taxon>
        <taxon>Acariformes</taxon>
        <taxon>Trombidiformes</taxon>
        <taxon>Prostigmata</taxon>
        <taxon>Eupodina</taxon>
        <taxon>Eriophyoidea</taxon>
        <taxon>Phytoptidae</taxon>
        <taxon>Fragariocoptes</taxon>
    </lineage>
</organism>
<feature type="compositionally biased region" description="Acidic residues" evidence="3">
    <location>
        <begin position="1"/>
        <end position="10"/>
    </location>
</feature>
<feature type="compositionally biased region" description="Low complexity" evidence="3">
    <location>
        <begin position="11"/>
        <end position="21"/>
    </location>
</feature>
<dbReference type="PROSITE" id="PS51155">
    <property type="entry name" value="CHIT_BIND_RR_2"/>
    <property type="match status" value="1"/>
</dbReference>
<dbReference type="PANTHER" id="PTHR10380">
    <property type="entry name" value="CUTICLE PROTEIN"/>
    <property type="match status" value="1"/>
</dbReference>
<dbReference type="PRINTS" id="PR00947">
    <property type="entry name" value="CUTICLE"/>
</dbReference>
<sequence>FHDDDDDDNNDNGSDNTSNNNHNDKCDKQTLLRRLLHVATAAFVATFVEINTNERNRTVRDLQQLRVVDSPVNSELIRFWLAVWSSRLEAKLVILLSSVALVQCSYLAAPAAVPAAISTGVSAQTRSQDSLGNYRFAYDIIDHLGARNGRSESGDALGNKIGSYSIADIDGRVRRVDYVADDYGFRASIQTNEPGTAPSNTAAASYNPPLVAAPVAVAAAPVVYPAAPAPAIIDSMAKLLAPGVPAYGASPLYGYARKA</sequence>
<evidence type="ECO:0000313" key="4">
    <source>
        <dbReference type="EMBL" id="KAG9509510.1"/>
    </source>
</evidence>